<dbReference type="EMBL" id="CP014223">
    <property type="protein sequence ID" value="AMJ39727.1"/>
    <property type="molecule type" value="Genomic_DNA"/>
</dbReference>
<sequence>MIQFWEEHKKKIIAGFIIIITVIALFAGGKNMNATLLESVVGFVVTPFQDITTGIGNWVESTSDSAKDKTALLEENAQLKKDLAKLQDESKRLEQYEKENIRLSALLKIAQKYPDYKSTGTKIIAKNPGVWYNTFTTDKGTTDGVSANMILIAPGGVVGKILESGKNYSKAQSILDSRSAVPAMSLRTGDLGVVKGDYTLMNNGLCKMEYIDGEAQIAVGDEIVTSQLSEVYPEGLSIGKVTKIETDANGLTKYAIIEPFVDLKHLGTLLVIDKNTTEENP</sequence>
<keyword evidence="7" id="KW-0472">Membrane</keyword>
<dbReference type="EMBL" id="FQUA01000001">
    <property type="protein sequence ID" value="SHE29484.1"/>
    <property type="molecule type" value="Genomic_DNA"/>
</dbReference>
<evidence type="ECO:0000313" key="9">
    <source>
        <dbReference type="EMBL" id="AMJ39727.1"/>
    </source>
</evidence>
<protein>
    <recommendedName>
        <fullName evidence="2 5">Cell shape-determining protein MreC</fullName>
    </recommendedName>
    <alternativeName>
        <fullName evidence="4 5">Cell shape protein MreC</fullName>
    </alternativeName>
</protein>
<reference evidence="9 11" key="1">
    <citation type="journal article" date="2016" name="Genome Announc.">
        <title>Complete Genome Sequence of the Amino Acid-Fermenting Clostridium propionicum X2 (DSM 1682).</title>
        <authorList>
            <person name="Poehlein A."/>
            <person name="Schlien K."/>
            <person name="Chowdhury N.P."/>
            <person name="Gottschalk G."/>
            <person name="Buckel W."/>
            <person name="Daniel R."/>
        </authorList>
    </citation>
    <scope>NUCLEOTIDE SEQUENCE [LARGE SCALE GENOMIC DNA]</scope>
    <source>
        <strain evidence="9 11">X2</strain>
    </source>
</reference>
<evidence type="ECO:0000256" key="1">
    <source>
        <dbReference type="ARBA" id="ARBA00009369"/>
    </source>
</evidence>
<keyword evidence="7" id="KW-1133">Transmembrane helix</keyword>
<feature type="transmembrane region" description="Helical" evidence="7">
    <location>
        <begin position="12"/>
        <end position="29"/>
    </location>
</feature>
<dbReference type="Proteomes" id="UP000068026">
    <property type="component" value="Chromosome"/>
</dbReference>
<evidence type="ECO:0000256" key="3">
    <source>
        <dbReference type="ARBA" id="ARBA00022960"/>
    </source>
</evidence>
<dbReference type="AlphaFoldDB" id="A0A0X8V7X0"/>
<keyword evidence="6" id="KW-0175">Coiled coil</keyword>
<dbReference type="KEGG" id="cpro:CPRO_01030"/>
<evidence type="ECO:0000313" key="10">
    <source>
        <dbReference type="EMBL" id="SHE29484.1"/>
    </source>
</evidence>
<dbReference type="Gene3D" id="2.40.10.350">
    <property type="entry name" value="Rod shape-determining protein MreC, domain 2"/>
    <property type="match status" value="1"/>
</dbReference>
<dbReference type="NCBIfam" id="TIGR00219">
    <property type="entry name" value="mreC"/>
    <property type="match status" value="1"/>
</dbReference>
<dbReference type="InterPro" id="IPR042175">
    <property type="entry name" value="Cell/Rod_MreC_2"/>
</dbReference>
<dbReference type="GO" id="GO:0008360">
    <property type="term" value="P:regulation of cell shape"/>
    <property type="evidence" value="ECO:0007669"/>
    <property type="project" value="UniProtKB-KW"/>
</dbReference>
<accession>A0A0X8V7X0</accession>
<evidence type="ECO:0000256" key="7">
    <source>
        <dbReference type="SAM" id="Phobius"/>
    </source>
</evidence>
<dbReference type="Gene3D" id="2.40.10.340">
    <property type="entry name" value="Rod shape-determining protein MreC, domain 1"/>
    <property type="match status" value="1"/>
</dbReference>
<evidence type="ECO:0000313" key="12">
    <source>
        <dbReference type="Proteomes" id="UP000184204"/>
    </source>
</evidence>
<dbReference type="InterPro" id="IPR007221">
    <property type="entry name" value="MreC"/>
</dbReference>
<dbReference type="InterPro" id="IPR042177">
    <property type="entry name" value="Cell/Rod_1"/>
</dbReference>
<evidence type="ECO:0000313" key="11">
    <source>
        <dbReference type="Proteomes" id="UP000068026"/>
    </source>
</evidence>
<dbReference type="InterPro" id="IPR055342">
    <property type="entry name" value="MreC_beta-barrel_core"/>
</dbReference>
<dbReference type="PANTHER" id="PTHR34138:SF1">
    <property type="entry name" value="CELL SHAPE-DETERMINING PROTEIN MREC"/>
    <property type="match status" value="1"/>
</dbReference>
<evidence type="ECO:0000256" key="2">
    <source>
        <dbReference type="ARBA" id="ARBA00013855"/>
    </source>
</evidence>
<dbReference type="PIRSF" id="PIRSF038471">
    <property type="entry name" value="MreC"/>
    <property type="match status" value="1"/>
</dbReference>
<evidence type="ECO:0000256" key="6">
    <source>
        <dbReference type="SAM" id="Coils"/>
    </source>
</evidence>
<dbReference type="PANTHER" id="PTHR34138">
    <property type="entry name" value="CELL SHAPE-DETERMINING PROTEIN MREC"/>
    <property type="match status" value="1"/>
</dbReference>
<comment type="similarity">
    <text evidence="1 5">Belongs to the MreC family.</text>
</comment>
<dbReference type="Proteomes" id="UP000184204">
    <property type="component" value="Unassembled WGS sequence"/>
</dbReference>
<feature type="coiled-coil region" evidence="6">
    <location>
        <begin position="69"/>
        <end position="106"/>
    </location>
</feature>
<dbReference type="Pfam" id="PF04085">
    <property type="entry name" value="MreC"/>
    <property type="match status" value="1"/>
</dbReference>
<keyword evidence="3 5" id="KW-0133">Cell shape</keyword>
<dbReference type="RefSeq" id="WP_066046657.1">
    <property type="nucleotide sequence ID" value="NZ_CP014223.1"/>
</dbReference>
<dbReference type="OrthoDB" id="9792313at2"/>
<organism evidence="10 12">
    <name type="scientific">Anaerotignum propionicum DSM 1682</name>
    <dbReference type="NCBI Taxonomy" id="991789"/>
    <lineage>
        <taxon>Bacteria</taxon>
        <taxon>Bacillati</taxon>
        <taxon>Bacillota</taxon>
        <taxon>Clostridia</taxon>
        <taxon>Lachnospirales</taxon>
        <taxon>Anaerotignaceae</taxon>
        <taxon>Anaerotignum</taxon>
    </lineage>
</organism>
<dbReference type="GO" id="GO:0005886">
    <property type="term" value="C:plasma membrane"/>
    <property type="evidence" value="ECO:0007669"/>
    <property type="project" value="TreeGrafter"/>
</dbReference>
<reference evidence="10" key="4">
    <citation type="submission" date="2016-11" db="EMBL/GenBank/DDBJ databases">
        <authorList>
            <person name="Varghese N."/>
            <person name="Submissions S."/>
        </authorList>
    </citation>
    <scope>NUCLEOTIDE SEQUENCE</scope>
    <source>
        <strain evidence="10">DSM 1682</strain>
    </source>
</reference>
<reference evidence="12" key="3">
    <citation type="submission" date="2016-11" db="EMBL/GenBank/DDBJ databases">
        <authorList>
            <person name="Jaros S."/>
            <person name="Januszkiewicz K."/>
            <person name="Wedrychowicz H."/>
        </authorList>
    </citation>
    <scope>NUCLEOTIDE SEQUENCE [LARGE SCALE GENOMIC DNA]</scope>
    <source>
        <strain evidence="12">DSM 1682</strain>
    </source>
</reference>
<name>A0A0X8V7X0_ANAPI</name>
<keyword evidence="11" id="KW-1185">Reference proteome</keyword>
<evidence type="ECO:0000256" key="4">
    <source>
        <dbReference type="ARBA" id="ARBA00032089"/>
    </source>
</evidence>
<proteinExistence type="inferred from homology"/>
<gene>
    <name evidence="9" type="primary">mreC</name>
    <name evidence="9" type="ORF">CPRO_01030</name>
    <name evidence="10" type="ORF">SAMN02745151_00253</name>
</gene>
<comment type="function">
    <text evidence="5">Involved in formation and maintenance of cell shape.</text>
</comment>
<reference evidence="11" key="2">
    <citation type="submission" date="2016-01" db="EMBL/GenBank/DDBJ databases">
        <authorList>
            <person name="Poehlein A."/>
            <person name="Schlien K."/>
            <person name="Gottschalk G."/>
            <person name="Buckel W."/>
            <person name="Daniel R."/>
        </authorList>
    </citation>
    <scope>NUCLEOTIDE SEQUENCE [LARGE SCALE GENOMIC DNA]</scope>
    <source>
        <strain evidence="11">X2</strain>
    </source>
</reference>
<evidence type="ECO:0000256" key="5">
    <source>
        <dbReference type="PIRNR" id="PIRNR038471"/>
    </source>
</evidence>
<feature type="domain" description="Rod shape-determining protein MreC beta-barrel core" evidence="8">
    <location>
        <begin position="123"/>
        <end position="272"/>
    </location>
</feature>
<keyword evidence="7" id="KW-0812">Transmembrane</keyword>
<evidence type="ECO:0000259" key="8">
    <source>
        <dbReference type="Pfam" id="PF04085"/>
    </source>
</evidence>